<protein>
    <submittedName>
        <fullName evidence="2">HKD family nuclease</fullName>
    </submittedName>
</protein>
<reference evidence="2 3" key="1">
    <citation type="submission" date="2020-08" db="EMBL/GenBank/DDBJ databases">
        <title>Genomic Encyclopedia of Type Strains, Phase IV (KMG-IV): sequencing the most valuable type-strain genomes for metagenomic binning, comparative biology and taxonomic classification.</title>
        <authorList>
            <person name="Goeker M."/>
        </authorList>
    </citation>
    <scope>NUCLEOTIDE SEQUENCE [LARGE SCALE GENOMIC DNA]</scope>
    <source>
        <strain evidence="2 3">DSM 27568</strain>
    </source>
</reference>
<dbReference type="Gene3D" id="3.30.870.10">
    <property type="entry name" value="Endonuclease Chain A"/>
    <property type="match status" value="1"/>
</dbReference>
<comment type="caution">
    <text evidence="2">The sequence shown here is derived from an EMBL/GenBank/DDBJ whole genome shotgun (WGS) entry which is preliminary data.</text>
</comment>
<feature type="domain" description="Phospholipase D-like" evidence="1">
    <location>
        <begin position="25"/>
        <end position="157"/>
    </location>
</feature>
<evidence type="ECO:0000259" key="1">
    <source>
        <dbReference type="Pfam" id="PF13091"/>
    </source>
</evidence>
<name>A0A7W6FZP3_9SPHN</name>
<evidence type="ECO:0000313" key="3">
    <source>
        <dbReference type="Proteomes" id="UP000561459"/>
    </source>
</evidence>
<keyword evidence="3" id="KW-1185">Reference proteome</keyword>
<dbReference type="Pfam" id="PF13091">
    <property type="entry name" value="PLDc_2"/>
    <property type="match status" value="1"/>
</dbReference>
<organism evidence="2 3">
    <name type="scientific">Novosphingobium fluoreni</name>
    <dbReference type="NCBI Taxonomy" id="1391222"/>
    <lineage>
        <taxon>Bacteria</taxon>
        <taxon>Pseudomonadati</taxon>
        <taxon>Pseudomonadota</taxon>
        <taxon>Alphaproteobacteria</taxon>
        <taxon>Sphingomonadales</taxon>
        <taxon>Sphingomonadaceae</taxon>
        <taxon>Novosphingobium</taxon>
    </lineage>
</organism>
<dbReference type="AlphaFoldDB" id="A0A7W6FZP3"/>
<dbReference type="InterPro" id="IPR025202">
    <property type="entry name" value="PLD-like_dom"/>
</dbReference>
<dbReference type="Proteomes" id="UP000561459">
    <property type="component" value="Unassembled WGS sequence"/>
</dbReference>
<evidence type="ECO:0000313" key="2">
    <source>
        <dbReference type="EMBL" id="MBB3941714.1"/>
    </source>
</evidence>
<dbReference type="SUPFAM" id="SSF56024">
    <property type="entry name" value="Phospholipase D/nuclease"/>
    <property type="match status" value="1"/>
</dbReference>
<gene>
    <name evidence="2" type="ORF">GGR39_003395</name>
</gene>
<dbReference type="EMBL" id="JACIDY010000016">
    <property type="protein sequence ID" value="MBB3941714.1"/>
    <property type="molecule type" value="Genomic_DNA"/>
</dbReference>
<dbReference type="CDD" id="cd09117">
    <property type="entry name" value="PLDc_Bfil_DEXD_like"/>
    <property type="match status" value="1"/>
</dbReference>
<sequence>MAKSASKLLLNVEEGRDHKAKISALLKDARSVECMVAFAKFSAWKDIKPALLKALARGARVRFAIGLDFFHTDPVLLSDLLKIAMKPGSLLRLYISAAAETFHPKIYAFKYADGCKVLVGSANFTQGGLADNYEASILVDDDECEMMSSVISHFDQLIDDGVIIPATKARIDRYAYEHEIFREAFRLAKRRAKHTVAASGTSLYALSEFLDMMKEGAPESRFDSDMLTRRDTRRVAEQRLREMAKSRSDPAEDFSVRYSSLISAFHSGGINRSKSFVSAYPAEFTTALSAVLDNADAEPGEAFAILHAHFGRIKGAGINLLTEILHSLDNQRFAVMNQNSVAGLRMAGYREFPQRPMKGNVDGEAYQSFCQGADQVRSKLGLNDFTELDALFNFVYWHDNRAVEDEDEDA</sequence>
<proteinExistence type="predicted"/>
<accession>A0A7W6FZP3</accession>